<dbReference type="PRINTS" id="PR01590">
    <property type="entry name" value="HTHFIS"/>
</dbReference>
<feature type="domain" description="Response regulatory" evidence="9">
    <location>
        <begin position="5"/>
        <end position="119"/>
    </location>
</feature>
<dbReference type="InterPro" id="IPR003593">
    <property type="entry name" value="AAA+_ATPase"/>
</dbReference>
<dbReference type="Pfam" id="PF25601">
    <property type="entry name" value="AAA_lid_14"/>
    <property type="match status" value="1"/>
</dbReference>
<dbReference type="SUPFAM" id="SSF52540">
    <property type="entry name" value="P-loop containing nucleoside triphosphate hydrolases"/>
    <property type="match status" value="1"/>
</dbReference>
<dbReference type="SMART" id="SM00448">
    <property type="entry name" value="REC"/>
    <property type="match status" value="1"/>
</dbReference>
<keyword evidence="6" id="KW-0597">Phosphoprotein</keyword>
<dbReference type="Gene3D" id="1.10.8.60">
    <property type="match status" value="1"/>
</dbReference>
<proteinExistence type="predicted"/>
<dbReference type="PROSITE" id="PS00675">
    <property type="entry name" value="SIGMA54_INTERACT_1"/>
    <property type="match status" value="1"/>
</dbReference>
<dbReference type="InterPro" id="IPR001789">
    <property type="entry name" value="Sig_transdc_resp-reg_receiver"/>
</dbReference>
<dbReference type="GO" id="GO:0000160">
    <property type="term" value="P:phosphorelay signal transduction system"/>
    <property type="evidence" value="ECO:0007669"/>
    <property type="project" value="InterPro"/>
</dbReference>
<dbReference type="InterPro" id="IPR011006">
    <property type="entry name" value="CheY-like_superfamily"/>
</dbReference>
<feature type="modified residue" description="4-aspartylphosphate" evidence="6">
    <location>
        <position position="54"/>
    </location>
</feature>
<dbReference type="GO" id="GO:0043565">
    <property type="term" value="F:sequence-specific DNA binding"/>
    <property type="evidence" value="ECO:0007669"/>
    <property type="project" value="InterPro"/>
</dbReference>
<keyword evidence="5" id="KW-0804">Transcription</keyword>
<dbReference type="CDD" id="cd00156">
    <property type="entry name" value="REC"/>
    <property type="match status" value="1"/>
</dbReference>
<feature type="compositionally biased region" description="Low complexity" evidence="7">
    <location>
        <begin position="119"/>
        <end position="136"/>
    </location>
</feature>
<dbReference type="InterPro" id="IPR027417">
    <property type="entry name" value="P-loop_NTPase"/>
</dbReference>
<evidence type="ECO:0000313" key="10">
    <source>
        <dbReference type="EMBL" id="RED99840.1"/>
    </source>
</evidence>
<dbReference type="Proteomes" id="UP000256779">
    <property type="component" value="Unassembled WGS sequence"/>
</dbReference>
<dbReference type="PANTHER" id="PTHR32071">
    <property type="entry name" value="TRANSCRIPTIONAL REGULATORY PROTEIN"/>
    <property type="match status" value="1"/>
</dbReference>
<dbReference type="SMART" id="SM00382">
    <property type="entry name" value="AAA"/>
    <property type="match status" value="1"/>
</dbReference>
<dbReference type="InterPro" id="IPR058031">
    <property type="entry name" value="AAA_lid_NorR"/>
</dbReference>
<reference evidence="10 11" key="1">
    <citation type="submission" date="2018-07" db="EMBL/GenBank/DDBJ databases">
        <title>Genomic Encyclopedia of Type Strains, Phase IV (KMG-IV): sequencing the most valuable type-strain genomes for metagenomic binning, comparative biology and taxonomic classification.</title>
        <authorList>
            <person name="Goeker M."/>
        </authorList>
    </citation>
    <scope>NUCLEOTIDE SEQUENCE [LARGE SCALE GENOMIC DNA]</scope>
    <source>
        <strain evidence="10 11">DSM 4134</strain>
    </source>
</reference>
<keyword evidence="11" id="KW-1185">Reference proteome</keyword>
<dbReference type="SUPFAM" id="SSF46689">
    <property type="entry name" value="Homeodomain-like"/>
    <property type="match status" value="1"/>
</dbReference>
<comment type="caution">
    <text evidence="10">The sequence shown here is derived from an EMBL/GenBank/DDBJ whole genome shotgun (WGS) entry which is preliminary data.</text>
</comment>
<evidence type="ECO:0000313" key="11">
    <source>
        <dbReference type="Proteomes" id="UP000256779"/>
    </source>
</evidence>
<dbReference type="FunFam" id="3.40.50.300:FF:000006">
    <property type="entry name" value="DNA-binding transcriptional regulator NtrC"/>
    <property type="match status" value="1"/>
</dbReference>
<dbReference type="PANTHER" id="PTHR32071:SF81">
    <property type="entry name" value="PROPIONATE CATABOLISM OPERON REGULATORY PROTEIN"/>
    <property type="match status" value="1"/>
</dbReference>
<feature type="region of interest" description="Disordered" evidence="7">
    <location>
        <begin position="118"/>
        <end position="138"/>
    </location>
</feature>
<dbReference type="Pfam" id="PF00072">
    <property type="entry name" value="Response_reg"/>
    <property type="match status" value="1"/>
</dbReference>
<evidence type="ECO:0000256" key="3">
    <source>
        <dbReference type="ARBA" id="ARBA00023015"/>
    </source>
</evidence>
<dbReference type="Gene3D" id="1.10.10.60">
    <property type="entry name" value="Homeodomain-like"/>
    <property type="match status" value="1"/>
</dbReference>
<keyword evidence="2" id="KW-0067">ATP-binding</keyword>
<dbReference type="Gene3D" id="3.40.50.300">
    <property type="entry name" value="P-loop containing nucleotide triphosphate hydrolases"/>
    <property type="match status" value="1"/>
</dbReference>
<evidence type="ECO:0000256" key="2">
    <source>
        <dbReference type="ARBA" id="ARBA00022840"/>
    </source>
</evidence>
<dbReference type="InterPro" id="IPR009057">
    <property type="entry name" value="Homeodomain-like_sf"/>
</dbReference>
<keyword evidence="3" id="KW-0805">Transcription regulation</keyword>
<dbReference type="AlphaFoldDB" id="A0A3D9L3R4"/>
<dbReference type="EMBL" id="QREG01000007">
    <property type="protein sequence ID" value="RED99840.1"/>
    <property type="molecule type" value="Genomic_DNA"/>
</dbReference>
<accession>A0A3D9L3R4</accession>
<dbReference type="InterPro" id="IPR025943">
    <property type="entry name" value="Sigma_54_int_dom_ATP-bd_2"/>
</dbReference>
<keyword evidence="1" id="KW-0547">Nucleotide-binding</keyword>
<evidence type="ECO:0000256" key="7">
    <source>
        <dbReference type="SAM" id="MobiDB-lite"/>
    </source>
</evidence>
<sequence>MNIVKILIVEDDRPFASMLGKYLARNNYTPIRAHSTQEAKRLLDKEEPDLILTDVRLPDEDGLSLLETIKTIKKELPVILMTSFGQVKSAVAAMKKGAHEYITKPIDHEELLRIIEEATSSPKPTQKPTSTPSSKPDFIKGKSAAFQQTLEQAHLVAETDLSVLILGESGTGKEYLSRYIHDHSTRSDKPFVAVDCGALSKDLAGSELFGHVKGAFTGATSNKEGQFSAANTGTLFLDEIGNLSYDIQVQLLRAIEERTIRKVGDTTPQKVDVRIIAATNEPLGEQTSSENFREDLYHRINEFQIDIPPLRERSEDLMDFVEQFIQTYNQEFGRNVTSISPEAKQLIKNYRWPGNIRELKNVIRRAVLLEKSTSLSPASLPDFLSTRSALESKADLKSMKQNREITMIKETLIKTNYNKSKTARLLNIDRSTLYDKIKKYDLEVFIDQRGE</sequence>
<dbReference type="SUPFAM" id="SSF52172">
    <property type="entry name" value="CheY-like"/>
    <property type="match status" value="1"/>
</dbReference>
<evidence type="ECO:0000256" key="4">
    <source>
        <dbReference type="ARBA" id="ARBA00023125"/>
    </source>
</evidence>
<feature type="domain" description="Sigma-54 factor interaction" evidence="8">
    <location>
        <begin position="139"/>
        <end position="368"/>
    </location>
</feature>
<keyword evidence="4" id="KW-0238">DNA-binding</keyword>
<dbReference type="PROSITE" id="PS50110">
    <property type="entry name" value="RESPONSE_REGULATORY"/>
    <property type="match status" value="1"/>
</dbReference>
<dbReference type="RefSeq" id="WP_317127694.1">
    <property type="nucleotide sequence ID" value="NZ_QREG01000007.1"/>
</dbReference>
<dbReference type="Gene3D" id="3.40.50.2300">
    <property type="match status" value="1"/>
</dbReference>
<evidence type="ECO:0000259" key="9">
    <source>
        <dbReference type="PROSITE" id="PS50110"/>
    </source>
</evidence>
<dbReference type="Pfam" id="PF02954">
    <property type="entry name" value="HTH_8"/>
    <property type="match status" value="1"/>
</dbReference>
<evidence type="ECO:0000256" key="6">
    <source>
        <dbReference type="PROSITE-ProRule" id="PRU00169"/>
    </source>
</evidence>
<dbReference type="GO" id="GO:0005524">
    <property type="term" value="F:ATP binding"/>
    <property type="evidence" value="ECO:0007669"/>
    <property type="project" value="UniProtKB-KW"/>
</dbReference>
<dbReference type="CDD" id="cd00009">
    <property type="entry name" value="AAA"/>
    <property type="match status" value="1"/>
</dbReference>
<dbReference type="Pfam" id="PF00158">
    <property type="entry name" value="Sigma54_activat"/>
    <property type="match status" value="1"/>
</dbReference>
<gene>
    <name evidence="10" type="ORF">C7460_107123</name>
</gene>
<dbReference type="GO" id="GO:0006355">
    <property type="term" value="P:regulation of DNA-templated transcription"/>
    <property type="evidence" value="ECO:0007669"/>
    <property type="project" value="InterPro"/>
</dbReference>
<protein>
    <submittedName>
        <fullName evidence="10">Two-component system response regulator HydG</fullName>
    </submittedName>
</protein>
<organism evidence="10 11">
    <name type="scientific">Marinoscillum furvescens DSM 4134</name>
    <dbReference type="NCBI Taxonomy" id="1122208"/>
    <lineage>
        <taxon>Bacteria</taxon>
        <taxon>Pseudomonadati</taxon>
        <taxon>Bacteroidota</taxon>
        <taxon>Cytophagia</taxon>
        <taxon>Cytophagales</taxon>
        <taxon>Reichenbachiellaceae</taxon>
        <taxon>Marinoscillum</taxon>
    </lineage>
</organism>
<evidence type="ECO:0000256" key="5">
    <source>
        <dbReference type="ARBA" id="ARBA00023163"/>
    </source>
</evidence>
<evidence type="ECO:0000256" key="1">
    <source>
        <dbReference type="ARBA" id="ARBA00022741"/>
    </source>
</evidence>
<evidence type="ECO:0000259" key="8">
    <source>
        <dbReference type="PROSITE" id="PS50045"/>
    </source>
</evidence>
<name>A0A3D9L3R4_MARFU</name>
<dbReference type="InterPro" id="IPR002197">
    <property type="entry name" value="HTH_Fis"/>
</dbReference>
<dbReference type="PROSITE" id="PS00688">
    <property type="entry name" value="SIGMA54_INTERACT_3"/>
    <property type="match status" value="1"/>
</dbReference>
<dbReference type="PROSITE" id="PS50045">
    <property type="entry name" value="SIGMA54_INTERACT_4"/>
    <property type="match status" value="1"/>
</dbReference>
<dbReference type="PROSITE" id="PS00676">
    <property type="entry name" value="SIGMA54_INTERACT_2"/>
    <property type="match status" value="1"/>
</dbReference>
<dbReference type="InterPro" id="IPR025662">
    <property type="entry name" value="Sigma_54_int_dom_ATP-bd_1"/>
</dbReference>
<dbReference type="InterPro" id="IPR002078">
    <property type="entry name" value="Sigma_54_int"/>
</dbReference>
<dbReference type="InterPro" id="IPR025944">
    <property type="entry name" value="Sigma_54_int_dom_CS"/>
</dbReference>